<protein>
    <submittedName>
        <fullName evidence="9">GMC family oxidoreductase</fullName>
    </submittedName>
    <submittedName>
        <fullName evidence="8">Glucose-methanol-choline oxidoreductase</fullName>
    </submittedName>
</protein>
<keyword evidence="5" id="KW-0560">Oxidoreductase</keyword>
<evidence type="ECO:0000313" key="8">
    <source>
        <dbReference type="EMBL" id="OPE45691.1"/>
    </source>
</evidence>
<proteinExistence type="inferred from homology"/>
<gene>
    <name evidence="8" type="ORF">BV510_27635</name>
    <name evidence="9" type="ORF">CRI78_02630</name>
</gene>
<feature type="domain" description="Glucose-methanol-choline oxidoreductase C-terminal" evidence="7">
    <location>
        <begin position="378"/>
        <end position="516"/>
    </location>
</feature>
<dbReference type="InterPro" id="IPR051473">
    <property type="entry name" value="P2Ox-like"/>
</dbReference>
<dbReference type="Pfam" id="PF05199">
    <property type="entry name" value="GMC_oxred_C"/>
    <property type="match status" value="1"/>
</dbReference>
<dbReference type="SUPFAM" id="SSF51905">
    <property type="entry name" value="FAD/NAD(P)-binding domain"/>
    <property type="match status" value="1"/>
</dbReference>
<sequence>MSSNETYDAIVVGSGAAGSWAVKELTECGLKVVLLEAGRGLDPEKDFPIGAPPGAIGLASRAKAALQGQAVQAQCAAFFENTKNFYVSDRENPYTTPRGKRFLWYRGRQLGGRLHTWSRHVPRMSDHEFKSASLRGQGIDWPISYQDVAPYYDIVERTLGVHGSPSGIPSCPDGQFIGPARTTQAEEKFKTNVEQRIPGMRMTYGRNVRYDRERIPLPLRLAVGTGNVEIRTDAVVRRLLVDERTGKAVGVDYVDRITGAAQAVHGRIVVLCASAIESVRILLNSRTARHPGGVGNSSGHLGRYLCDHVAYAQSGAISAHEAEPNPAEDGFDFAATGLYIPSCRDDEPNSFPGGYGIQVGIGRGKPTWSMYALGEMQPRFDNRVSLDPAVTDAWGVPAARIECSHSPDEVRMVAHMKSMVREIATAGGLPVEDNHDLGRRNVALRLFRSRFFTGYGAYWPGAAVHESGGARMGGSPEDSVLNSHCQVWDAENVFVTDGACFVSSGFQNHTLTMMALTVRACRFVAGDYLKC</sequence>
<keyword evidence="3" id="KW-0285">Flavoprotein</keyword>
<evidence type="ECO:0000256" key="2">
    <source>
        <dbReference type="ARBA" id="ARBA00010790"/>
    </source>
</evidence>
<dbReference type="GO" id="GO:0016614">
    <property type="term" value="F:oxidoreductase activity, acting on CH-OH group of donors"/>
    <property type="evidence" value="ECO:0007669"/>
    <property type="project" value="InterPro"/>
</dbReference>
<dbReference type="Proteomes" id="UP000191039">
    <property type="component" value="Unassembled WGS sequence"/>
</dbReference>
<dbReference type="STRING" id="1801.BRW64_13370"/>
<evidence type="ECO:0000256" key="4">
    <source>
        <dbReference type="ARBA" id="ARBA00022827"/>
    </source>
</evidence>
<evidence type="ECO:0000256" key="3">
    <source>
        <dbReference type="ARBA" id="ARBA00022630"/>
    </source>
</evidence>
<dbReference type="EMBL" id="PDCR01000003">
    <property type="protein sequence ID" value="PEG55906.1"/>
    <property type="molecule type" value="Genomic_DNA"/>
</dbReference>
<evidence type="ECO:0000259" key="6">
    <source>
        <dbReference type="Pfam" id="PF00732"/>
    </source>
</evidence>
<dbReference type="EMBL" id="MIJD01000470">
    <property type="protein sequence ID" value="OPE45691.1"/>
    <property type="molecule type" value="Genomic_DNA"/>
</dbReference>
<dbReference type="OrthoDB" id="9798604at2"/>
<dbReference type="RefSeq" id="WP_073856728.1">
    <property type="nucleotide sequence ID" value="NZ_BAAATC010000008.1"/>
</dbReference>
<evidence type="ECO:0000313" key="9">
    <source>
        <dbReference type="EMBL" id="PEG55906.1"/>
    </source>
</evidence>
<evidence type="ECO:0000256" key="5">
    <source>
        <dbReference type="ARBA" id="ARBA00023002"/>
    </source>
</evidence>
<name>A0A1Q4HDA7_9MYCO</name>
<organism evidence="8 10">
    <name type="scientific">Mycolicibacterium diernhoferi</name>
    <dbReference type="NCBI Taxonomy" id="1801"/>
    <lineage>
        <taxon>Bacteria</taxon>
        <taxon>Bacillati</taxon>
        <taxon>Actinomycetota</taxon>
        <taxon>Actinomycetes</taxon>
        <taxon>Mycobacteriales</taxon>
        <taxon>Mycobacteriaceae</taxon>
        <taxon>Mycolicibacterium</taxon>
    </lineage>
</organism>
<dbReference type="SUPFAM" id="SSF54373">
    <property type="entry name" value="FAD-linked reductases, C-terminal domain"/>
    <property type="match status" value="1"/>
</dbReference>
<comment type="caution">
    <text evidence="8">The sequence shown here is derived from an EMBL/GenBank/DDBJ whole genome shotgun (WGS) entry which is preliminary data.</text>
</comment>
<dbReference type="Gene3D" id="3.50.50.60">
    <property type="entry name" value="FAD/NAD(P)-binding domain"/>
    <property type="match status" value="2"/>
</dbReference>
<evidence type="ECO:0000313" key="11">
    <source>
        <dbReference type="Proteomes" id="UP000220340"/>
    </source>
</evidence>
<accession>A0A1Q4HDA7</accession>
<dbReference type="GO" id="GO:0050660">
    <property type="term" value="F:flavin adenine dinucleotide binding"/>
    <property type="evidence" value="ECO:0007669"/>
    <property type="project" value="InterPro"/>
</dbReference>
<evidence type="ECO:0000256" key="1">
    <source>
        <dbReference type="ARBA" id="ARBA00001974"/>
    </source>
</evidence>
<dbReference type="PANTHER" id="PTHR42784">
    <property type="entry name" value="PYRANOSE 2-OXIDASE"/>
    <property type="match status" value="1"/>
</dbReference>
<dbReference type="Proteomes" id="UP000220340">
    <property type="component" value="Unassembled WGS sequence"/>
</dbReference>
<dbReference type="InterPro" id="IPR000172">
    <property type="entry name" value="GMC_OxRdtase_N"/>
</dbReference>
<reference evidence="9 11" key="2">
    <citation type="submission" date="2017-10" db="EMBL/GenBank/DDBJ databases">
        <title>The new phylogeny of genus Mycobacterium.</title>
        <authorList>
            <person name="Tortoli E."/>
            <person name="Trovato A."/>
            <person name="Cirillo D.M."/>
        </authorList>
    </citation>
    <scope>NUCLEOTIDE SEQUENCE [LARGE SCALE GENOMIC DNA]</scope>
    <source>
        <strain evidence="9 11">IP141170001</strain>
    </source>
</reference>
<dbReference type="Pfam" id="PF00732">
    <property type="entry name" value="GMC_oxred_N"/>
    <property type="match status" value="1"/>
</dbReference>
<keyword evidence="11" id="KW-1185">Reference proteome</keyword>
<evidence type="ECO:0000259" key="7">
    <source>
        <dbReference type="Pfam" id="PF05199"/>
    </source>
</evidence>
<reference evidence="8 10" key="1">
    <citation type="submission" date="2016-09" db="EMBL/GenBank/DDBJ databases">
        <title>genome sequences of unsequenced Mycobacteria.</title>
        <authorList>
            <person name="Greninger A.L."/>
            <person name="Jerome K.R."/>
            <person name="Mcnair B."/>
            <person name="Wallis C."/>
            <person name="Fang F."/>
        </authorList>
    </citation>
    <scope>NUCLEOTIDE SEQUENCE [LARGE SCALE GENOMIC DNA]</scope>
    <source>
        <strain evidence="8 10">BM1</strain>
    </source>
</reference>
<comment type="cofactor">
    <cofactor evidence="1">
        <name>FAD</name>
        <dbReference type="ChEBI" id="CHEBI:57692"/>
    </cofactor>
</comment>
<dbReference type="InterPro" id="IPR036188">
    <property type="entry name" value="FAD/NAD-bd_sf"/>
</dbReference>
<keyword evidence="4" id="KW-0274">FAD</keyword>
<feature type="domain" description="Glucose-methanol-choline oxidoreductase N-terminal" evidence="6">
    <location>
        <begin position="7"/>
        <end position="309"/>
    </location>
</feature>
<dbReference type="PANTHER" id="PTHR42784:SF1">
    <property type="entry name" value="PYRANOSE 2-OXIDASE"/>
    <property type="match status" value="1"/>
</dbReference>
<dbReference type="InterPro" id="IPR007867">
    <property type="entry name" value="GMC_OxRtase_C"/>
</dbReference>
<dbReference type="AlphaFoldDB" id="A0A1Q4HDA7"/>
<comment type="similarity">
    <text evidence="2">Belongs to the GMC oxidoreductase family.</text>
</comment>
<evidence type="ECO:0000313" key="10">
    <source>
        <dbReference type="Proteomes" id="UP000191039"/>
    </source>
</evidence>